<accession>A0A7S1F221</accession>
<dbReference type="PANTHER" id="PTHR30238">
    <property type="entry name" value="MEMBRANE BOUND PREDICTED REDOX MODULATOR"/>
    <property type="match status" value="1"/>
</dbReference>
<organism evidence="6">
    <name type="scientific">Noctiluca scintillans</name>
    <name type="common">Sea sparkle</name>
    <name type="synonym">Red tide dinoflagellate</name>
    <dbReference type="NCBI Taxonomy" id="2966"/>
    <lineage>
        <taxon>Eukaryota</taxon>
        <taxon>Sar</taxon>
        <taxon>Alveolata</taxon>
        <taxon>Dinophyceae</taxon>
        <taxon>Noctilucales</taxon>
        <taxon>Noctilucaceae</taxon>
        <taxon>Noctiluca</taxon>
    </lineage>
</organism>
<evidence type="ECO:0000256" key="2">
    <source>
        <dbReference type="ARBA" id="ARBA00022692"/>
    </source>
</evidence>
<sequence>MRFHEQSLLSSHIVSEDLQTYLKGILPVLVNDSLLSVNPHAQVDHSTGASRFLASLATHDIIVFFILCACLAVACGYADNLRHGQRLLLFIVAGFAYGAVCLGHHGARVGSVWLNGYIVEMIFSLENVCIFHIVTRAFKCPRQLQLKAISIVIVVQVLFQLLLYVGFARFLVKVNFLSYALGVWLILVGLNLVCSGAEVFDIKESRLFSAFSWLMGNRLLPEFRVNGEAVVSDQGFLRLTLFAPFVACLIFMDLLLELDVTMTKLEIFDYSLLNFTSSAVAAFAVPDLFFVAEGVFERSEFMNYGIAFAMIFYGVVMLVQDTFRPSPFLCLGVVTIAMLTCFIVSTVLSWNGKSREDEITAHSESGQ</sequence>
<evidence type="ECO:0000256" key="5">
    <source>
        <dbReference type="SAM" id="Phobius"/>
    </source>
</evidence>
<evidence type="ECO:0000256" key="1">
    <source>
        <dbReference type="ARBA" id="ARBA00004141"/>
    </source>
</evidence>
<name>A0A7S1F221_NOCSC</name>
<feature type="transmembrane region" description="Helical" evidence="5">
    <location>
        <begin position="113"/>
        <end position="134"/>
    </location>
</feature>
<evidence type="ECO:0000313" key="6">
    <source>
        <dbReference type="EMBL" id="CAD8838007.1"/>
    </source>
</evidence>
<dbReference type="PANTHER" id="PTHR30238:SF0">
    <property type="entry name" value="THYLAKOID MEMBRANE PROTEIN TERC, CHLOROPLASTIC"/>
    <property type="match status" value="1"/>
</dbReference>
<proteinExistence type="predicted"/>
<feature type="transmembrane region" description="Helical" evidence="5">
    <location>
        <begin position="236"/>
        <end position="255"/>
    </location>
</feature>
<protein>
    <submittedName>
        <fullName evidence="6">Uncharacterized protein</fullName>
    </submittedName>
</protein>
<feature type="transmembrane region" description="Helical" evidence="5">
    <location>
        <begin position="52"/>
        <end position="75"/>
    </location>
</feature>
<feature type="transmembrane region" description="Helical" evidence="5">
    <location>
        <begin position="87"/>
        <end position="107"/>
    </location>
</feature>
<gene>
    <name evidence="6" type="ORF">NSCI0253_LOCUS12355</name>
</gene>
<feature type="transmembrane region" description="Helical" evidence="5">
    <location>
        <begin position="267"/>
        <end position="289"/>
    </location>
</feature>
<feature type="transmembrane region" description="Helical" evidence="5">
    <location>
        <begin position="146"/>
        <end position="167"/>
    </location>
</feature>
<dbReference type="InterPro" id="IPR005496">
    <property type="entry name" value="Integral_membrane_TerC"/>
</dbReference>
<feature type="transmembrane region" description="Helical" evidence="5">
    <location>
        <begin position="326"/>
        <end position="348"/>
    </location>
</feature>
<dbReference type="AlphaFoldDB" id="A0A7S1F221"/>
<reference evidence="6" key="1">
    <citation type="submission" date="2021-01" db="EMBL/GenBank/DDBJ databases">
        <authorList>
            <person name="Corre E."/>
            <person name="Pelletier E."/>
            <person name="Niang G."/>
            <person name="Scheremetjew M."/>
            <person name="Finn R."/>
            <person name="Kale V."/>
            <person name="Holt S."/>
            <person name="Cochrane G."/>
            <person name="Meng A."/>
            <person name="Brown T."/>
            <person name="Cohen L."/>
        </authorList>
    </citation>
    <scope>NUCLEOTIDE SEQUENCE</scope>
</reference>
<dbReference type="Pfam" id="PF03741">
    <property type="entry name" value="TerC"/>
    <property type="match status" value="1"/>
</dbReference>
<comment type="subcellular location">
    <subcellularLocation>
        <location evidence="1">Membrane</location>
        <topology evidence="1">Multi-pass membrane protein</topology>
    </subcellularLocation>
</comment>
<keyword evidence="2 5" id="KW-0812">Transmembrane</keyword>
<dbReference type="EMBL" id="HBFQ01017718">
    <property type="protein sequence ID" value="CAD8838007.1"/>
    <property type="molecule type" value="Transcribed_RNA"/>
</dbReference>
<keyword evidence="4 5" id="KW-0472">Membrane</keyword>
<dbReference type="GO" id="GO:0016020">
    <property type="term" value="C:membrane"/>
    <property type="evidence" value="ECO:0007669"/>
    <property type="project" value="UniProtKB-SubCell"/>
</dbReference>
<evidence type="ECO:0000256" key="3">
    <source>
        <dbReference type="ARBA" id="ARBA00022989"/>
    </source>
</evidence>
<keyword evidence="3 5" id="KW-1133">Transmembrane helix</keyword>
<feature type="transmembrane region" description="Helical" evidence="5">
    <location>
        <begin position="301"/>
        <end position="320"/>
    </location>
</feature>
<evidence type="ECO:0000256" key="4">
    <source>
        <dbReference type="ARBA" id="ARBA00023136"/>
    </source>
</evidence>
<feature type="transmembrane region" description="Helical" evidence="5">
    <location>
        <begin position="179"/>
        <end position="200"/>
    </location>
</feature>